<dbReference type="InterPro" id="IPR006439">
    <property type="entry name" value="HAD-SF_hydro_IA"/>
</dbReference>
<organism evidence="1 2">
    <name type="scientific">Chlamydomonas eustigma</name>
    <dbReference type="NCBI Taxonomy" id="1157962"/>
    <lineage>
        <taxon>Eukaryota</taxon>
        <taxon>Viridiplantae</taxon>
        <taxon>Chlorophyta</taxon>
        <taxon>core chlorophytes</taxon>
        <taxon>Chlorophyceae</taxon>
        <taxon>CS clade</taxon>
        <taxon>Chlamydomonadales</taxon>
        <taxon>Chlamydomonadaceae</taxon>
        <taxon>Chlamydomonas</taxon>
    </lineage>
</organism>
<dbReference type="OrthoDB" id="40579at2759"/>
<dbReference type="CDD" id="cd07505">
    <property type="entry name" value="HAD_BPGM-like"/>
    <property type="match status" value="1"/>
</dbReference>
<keyword evidence="2" id="KW-1185">Reference proteome</keyword>
<accession>A0A250XAR6</accession>
<dbReference type="InterPro" id="IPR023214">
    <property type="entry name" value="HAD_sf"/>
</dbReference>
<protein>
    <submittedName>
        <fullName evidence="1">Uncharacterized protein</fullName>
    </submittedName>
</protein>
<dbReference type="STRING" id="1157962.A0A250XAR6"/>
<dbReference type="InterPro" id="IPR051806">
    <property type="entry name" value="HAD-like_SPP"/>
</dbReference>
<dbReference type="GO" id="GO:0050308">
    <property type="term" value="F:sugar-phosphatase activity"/>
    <property type="evidence" value="ECO:0007669"/>
    <property type="project" value="TreeGrafter"/>
</dbReference>
<sequence length="220" mass="24174">MLLQLRPSDSSLNMDSDSLNFPDGVKALVFDCDGTLIDSMPLHYDAWKENCDDFGLQFSRQLLVETAGKNVQELLSIIIERSDVASAVDRDEFFKRLMPGMYEKHHRPAEVIEPVMRIVRAGRKKGLPMAVASAGTRKHVQQSLEEAGITAFFDAVVCGDDVKNGKPAPDLFLLAAEKLGMPPKVCIGYEDAKLGMEAIQNAGFMAAVDVTAFHGYPKLV</sequence>
<gene>
    <name evidence="1" type="ORF">CEUSTIGMA_g7605.t1</name>
</gene>
<dbReference type="AlphaFoldDB" id="A0A250XAR6"/>
<dbReference type="Proteomes" id="UP000232323">
    <property type="component" value="Unassembled WGS sequence"/>
</dbReference>
<dbReference type="Gene3D" id="1.10.150.240">
    <property type="entry name" value="Putative phosphatase, domain 2"/>
    <property type="match status" value="1"/>
</dbReference>
<evidence type="ECO:0000313" key="1">
    <source>
        <dbReference type="EMBL" id="GAX80167.1"/>
    </source>
</evidence>
<dbReference type="Pfam" id="PF00702">
    <property type="entry name" value="Hydrolase"/>
    <property type="match status" value="1"/>
</dbReference>
<dbReference type="SFLD" id="SFLDS00003">
    <property type="entry name" value="Haloacid_Dehalogenase"/>
    <property type="match status" value="1"/>
</dbReference>
<dbReference type="SFLD" id="SFLDG01129">
    <property type="entry name" value="C1.5:_HAD__Beta-PGM__Phosphata"/>
    <property type="match status" value="1"/>
</dbReference>
<name>A0A250XAR6_9CHLO</name>
<evidence type="ECO:0000313" key="2">
    <source>
        <dbReference type="Proteomes" id="UP000232323"/>
    </source>
</evidence>
<dbReference type="PRINTS" id="PR00413">
    <property type="entry name" value="HADHALOGNASE"/>
</dbReference>
<dbReference type="NCBIfam" id="TIGR01509">
    <property type="entry name" value="HAD-SF-IA-v3"/>
    <property type="match status" value="1"/>
</dbReference>
<dbReference type="EMBL" id="BEGY01000049">
    <property type="protein sequence ID" value="GAX80167.1"/>
    <property type="molecule type" value="Genomic_DNA"/>
</dbReference>
<dbReference type="InterPro" id="IPR036412">
    <property type="entry name" value="HAD-like_sf"/>
</dbReference>
<dbReference type="InterPro" id="IPR023198">
    <property type="entry name" value="PGP-like_dom2"/>
</dbReference>
<dbReference type="Gene3D" id="3.40.50.1000">
    <property type="entry name" value="HAD superfamily/HAD-like"/>
    <property type="match status" value="1"/>
</dbReference>
<proteinExistence type="predicted"/>
<dbReference type="PANTHER" id="PTHR43481">
    <property type="entry name" value="FRUCTOSE-1-PHOSPHATE PHOSPHATASE"/>
    <property type="match status" value="1"/>
</dbReference>
<dbReference type="PANTHER" id="PTHR43481:SF4">
    <property type="entry name" value="GLYCEROL-1-PHOSPHATE PHOSPHOHYDROLASE 1-RELATED"/>
    <property type="match status" value="1"/>
</dbReference>
<reference evidence="1 2" key="1">
    <citation type="submission" date="2017-08" db="EMBL/GenBank/DDBJ databases">
        <title>Acidophilic green algal genome provides insights into adaptation to an acidic environment.</title>
        <authorList>
            <person name="Hirooka S."/>
            <person name="Hirose Y."/>
            <person name="Kanesaki Y."/>
            <person name="Higuchi S."/>
            <person name="Fujiwara T."/>
            <person name="Onuma R."/>
            <person name="Era A."/>
            <person name="Ohbayashi R."/>
            <person name="Uzuka A."/>
            <person name="Nozaki H."/>
            <person name="Yoshikawa H."/>
            <person name="Miyagishima S.Y."/>
        </authorList>
    </citation>
    <scope>NUCLEOTIDE SEQUENCE [LARGE SCALE GENOMIC DNA]</scope>
    <source>
        <strain evidence="1 2">NIES-2499</strain>
    </source>
</reference>
<dbReference type="SUPFAM" id="SSF56784">
    <property type="entry name" value="HAD-like"/>
    <property type="match status" value="1"/>
</dbReference>
<comment type="caution">
    <text evidence="1">The sequence shown here is derived from an EMBL/GenBank/DDBJ whole genome shotgun (WGS) entry which is preliminary data.</text>
</comment>
<dbReference type="SFLD" id="SFLDG01135">
    <property type="entry name" value="C1.5.6:_HAD__Beta-PGM__Phospha"/>
    <property type="match status" value="1"/>
</dbReference>